<feature type="region of interest" description="Disordered" evidence="5">
    <location>
        <begin position="27"/>
        <end position="50"/>
    </location>
</feature>
<dbReference type="GO" id="GO:0008270">
    <property type="term" value="F:zinc ion binding"/>
    <property type="evidence" value="ECO:0007669"/>
    <property type="project" value="UniProtKB-KW"/>
</dbReference>
<evidence type="ECO:0000256" key="6">
    <source>
        <dbReference type="SAM" id="Phobius"/>
    </source>
</evidence>
<feature type="transmembrane region" description="Helical" evidence="6">
    <location>
        <begin position="173"/>
        <end position="193"/>
    </location>
</feature>
<evidence type="ECO:0000256" key="1">
    <source>
        <dbReference type="ARBA" id="ARBA00022723"/>
    </source>
</evidence>
<dbReference type="Proteomes" id="UP000005408">
    <property type="component" value="Unassembled WGS sequence"/>
</dbReference>
<feature type="domain" description="RanBP2-type" evidence="7">
    <location>
        <begin position="51"/>
        <end position="80"/>
    </location>
</feature>
<dbReference type="AlphaFoldDB" id="A0A8W8ISF3"/>
<feature type="transmembrane region" description="Helical" evidence="6">
    <location>
        <begin position="199"/>
        <end position="220"/>
    </location>
</feature>
<dbReference type="SUPFAM" id="SSF90209">
    <property type="entry name" value="Ran binding protein zinc finger-like"/>
    <property type="match status" value="1"/>
</dbReference>
<keyword evidence="6" id="KW-0472">Membrane</keyword>
<dbReference type="InterPro" id="IPR001876">
    <property type="entry name" value="Znf_RanBP2"/>
</dbReference>
<dbReference type="EnsemblMetazoa" id="G1538.3">
    <property type="protein sequence ID" value="G1538.3:cds"/>
    <property type="gene ID" value="G1538"/>
</dbReference>
<dbReference type="OMA" id="DFAWYMF"/>
<dbReference type="Pfam" id="PF14963">
    <property type="entry name" value="Get2_like"/>
    <property type="match status" value="1"/>
</dbReference>
<protein>
    <recommendedName>
        <fullName evidence="7">RanBP2-type domain-containing protein</fullName>
    </recommendedName>
</protein>
<keyword evidence="6" id="KW-1133">Transmembrane helix</keyword>
<dbReference type="GO" id="GO:0043529">
    <property type="term" value="C:GET complex"/>
    <property type="evidence" value="ECO:0007669"/>
    <property type="project" value="TreeGrafter"/>
</dbReference>
<dbReference type="PANTHER" id="PTHR15026">
    <property type="entry name" value="CALCIUM-SIGNAL MODULATING CYCLOPHILIN LIGAND CAML"/>
    <property type="match status" value="1"/>
</dbReference>
<accession>A0A8W8ISF3</accession>
<keyword evidence="2 4" id="KW-0863">Zinc-finger</keyword>
<dbReference type="GO" id="GO:0071816">
    <property type="term" value="P:tail-anchored membrane protein insertion into ER membrane"/>
    <property type="evidence" value="ECO:0007669"/>
    <property type="project" value="TreeGrafter"/>
</dbReference>
<evidence type="ECO:0000256" key="3">
    <source>
        <dbReference type="ARBA" id="ARBA00022833"/>
    </source>
</evidence>
<proteinExistence type="predicted"/>
<keyword evidence="6" id="KW-0812">Transmembrane</keyword>
<sequence>MADAVARSEARKRRILENAEKRINRLYSRQRAEHEINGGEGSDSKEDESTESQQWTCEQCGNINFGNRKACLLCRGKQISDETENSGKTENLIEVKEIQMKETLEKSDGENSKERPLLISSFDKGELHQRKSNTVKLQRAEILPEVTVLDEVPLQRSPSTQPKKRVSYSQNQLFEMYRILGCILMAFVSRMVLKSGQGLFYFETIFLPFTALQFGLYLFNNNFLKGVKMHQSQNVMSAALMLCGLSPHLIQTYSRIMGYVKAVSEDFFFFLFVFFTCGLFI</sequence>
<dbReference type="EnsemblMetazoa" id="G1538.2">
    <property type="protein sequence ID" value="G1538.2:cds"/>
    <property type="gene ID" value="G1538"/>
</dbReference>
<dbReference type="Gene3D" id="4.10.1060.10">
    <property type="entry name" value="Zinc finger, RanBP2-type"/>
    <property type="match status" value="1"/>
</dbReference>
<dbReference type="OrthoDB" id="9895378at2759"/>
<dbReference type="InterPro" id="IPR016719">
    <property type="entry name" value="CAMLG"/>
</dbReference>
<evidence type="ECO:0000256" key="5">
    <source>
        <dbReference type="SAM" id="MobiDB-lite"/>
    </source>
</evidence>
<dbReference type="PROSITE" id="PS50199">
    <property type="entry name" value="ZF_RANBP2_2"/>
    <property type="match status" value="1"/>
</dbReference>
<keyword evidence="1" id="KW-0479">Metal-binding</keyword>
<feature type="transmembrane region" description="Helical" evidence="6">
    <location>
        <begin position="256"/>
        <end position="280"/>
    </location>
</feature>
<evidence type="ECO:0000256" key="2">
    <source>
        <dbReference type="ARBA" id="ARBA00022771"/>
    </source>
</evidence>
<dbReference type="InterPro" id="IPR036443">
    <property type="entry name" value="Znf_RanBP2_sf"/>
</dbReference>
<evidence type="ECO:0000313" key="8">
    <source>
        <dbReference type="EnsemblMetazoa" id="G1538.1:cds"/>
    </source>
</evidence>
<name>A0A8W8ISF3_MAGGI</name>
<keyword evidence="3" id="KW-0862">Zinc</keyword>
<evidence type="ECO:0000259" key="7">
    <source>
        <dbReference type="PROSITE" id="PS50199"/>
    </source>
</evidence>
<dbReference type="EnsemblMetazoa" id="G1538.1">
    <property type="protein sequence ID" value="G1538.1:cds"/>
    <property type="gene ID" value="G1538"/>
</dbReference>
<dbReference type="PROSITE" id="PS01358">
    <property type="entry name" value="ZF_RANBP2_1"/>
    <property type="match status" value="1"/>
</dbReference>
<reference evidence="8" key="1">
    <citation type="submission" date="2022-08" db="UniProtKB">
        <authorList>
            <consortium name="EnsemblMetazoa"/>
        </authorList>
    </citation>
    <scope>IDENTIFICATION</scope>
    <source>
        <strain evidence="8">05x7-T-G4-1.051#20</strain>
    </source>
</reference>
<evidence type="ECO:0000256" key="4">
    <source>
        <dbReference type="PROSITE-ProRule" id="PRU00322"/>
    </source>
</evidence>
<evidence type="ECO:0000313" key="9">
    <source>
        <dbReference type="Proteomes" id="UP000005408"/>
    </source>
</evidence>
<keyword evidence="9" id="KW-1185">Reference proteome</keyword>
<dbReference type="PANTHER" id="PTHR15026:SF0">
    <property type="entry name" value="GUIDED ENTRY OF TAIL-ANCHORED PROTEINS FACTOR CAMLG"/>
    <property type="match status" value="1"/>
</dbReference>
<organism evidence="8 9">
    <name type="scientific">Magallana gigas</name>
    <name type="common">Pacific oyster</name>
    <name type="synonym">Crassostrea gigas</name>
    <dbReference type="NCBI Taxonomy" id="29159"/>
    <lineage>
        <taxon>Eukaryota</taxon>
        <taxon>Metazoa</taxon>
        <taxon>Spiralia</taxon>
        <taxon>Lophotrochozoa</taxon>
        <taxon>Mollusca</taxon>
        <taxon>Bivalvia</taxon>
        <taxon>Autobranchia</taxon>
        <taxon>Pteriomorphia</taxon>
        <taxon>Ostreida</taxon>
        <taxon>Ostreoidea</taxon>
        <taxon>Ostreidae</taxon>
        <taxon>Magallana</taxon>
    </lineage>
</organism>